<evidence type="ECO:0000313" key="7">
    <source>
        <dbReference type="Proteomes" id="UP000199309"/>
    </source>
</evidence>
<dbReference type="InterPro" id="IPR000847">
    <property type="entry name" value="LysR_HTH_N"/>
</dbReference>
<dbReference type="RefSeq" id="WP_091648097.1">
    <property type="nucleotide sequence ID" value="NZ_FNHQ01000004.1"/>
</dbReference>
<dbReference type="PRINTS" id="PR00039">
    <property type="entry name" value="HTHLYSR"/>
</dbReference>
<dbReference type="Pfam" id="PF03466">
    <property type="entry name" value="LysR_substrate"/>
    <property type="match status" value="1"/>
</dbReference>
<protein>
    <submittedName>
        <fullName evidence="6">DNA-binding transcriptional regulator, LysR family</fullName>
    </submittedName>
</protein>
<keyword evidence="4" id="KW-0804">Transcription</keyword>
<dbReference type="CDD" id="cd05466">
    <property type="entry name" value="PBP2_LTTR_substrate"/>
    <property type="match status" value="1"/>
</dbReference>
<dbReference type="PANTHER" id="PTHR30126">
    <property type="entry name" value="HTH-TYPE TRANSCRIPTIONAL REGULATOR"/>
    <property type="match status" value="1"/>
</dbReference>
<dbReference type="FunFam" id="1.10.10.10:FF:000001">
    <property type="entry name" value="LysR family transcriptional regulator"/>
    <property type="match status" value="1"/>
</dbReference>
<dbReference type="Gene3D" id="3.40.190.290">
    <property type="match status" value="1"/>
</dbReference>
<keyword evidence="7" id="KW-1185">Reference proteome</keyword>
<dbReference type="PROSITE" id="PS50931">
    <property type="entry name" value="HTH_LYSR"/>
    <property type="match status" value="1"/>
</dbReference>
<reference evidence="6 7" key="1">
    <citation type="submission" date="2016-10" db="EMBL/GenBank/DDBJ databases">
        <authorList>
            <person name="de Groot N.N."/>
        </authorList>
    </citation>
    <scope>NUCLEOTIDE SEQUENCE [LARGE SCALE GENOMIC DNA]</scope>
    <source>
        <strain evidence="6 7">DSM 16981</strain>
    </source>
</reference>
<dbReference type="InterPro" id="IPR036388">
    <property type="entry name" value="WH-like_DNA-bd_sf"/>
</dbReference>
<name>A0A1G9S6L0_9FIRM</name>
<evidence type="ECO:0000259" key="5">
    <source>
        <dbReference type="PROSITE" id="PS50931"/>
    </source>
</evidence>
<comment type="similarity">
    <text evidence="1">Belongs to the LysR transcriptional regulatory family.</text>
</comment>
<keyword evidence="3 6" id="KW-0238">DNA-binding</keyword>
<dbReference type="Gene3D" id="1.10.10.10">
    <property type="entry name" value="Winged helix-like DNA-binding domain superfamily/Winged helix DNA-binding domain"/>
    <property type="match status" value="1"/>
</dbReference>
<organism evidence="6 7">
    <name type="scientific">Megasphaera paucivorans</name>
    <dbReference type="NCBI Taxonomy" id="349095"/>
    <lineage>
        <taxon>Bacteria</taxon>
        <taxon>Bacillati</taxon>
        <taxon>Bacillota</taxon>
        <taxon>Negativicutes</taxon>
        <taxon>Veillonellales</taxon>
        <taxon>Veillonellaceae</taxon>
        <taxon>Megasphaera</taxon>
    </lineage>
</organism>
<dbReference type="InterPro" id="IPR036390">
    <property type="entry name" value="WH_DNA-bd_sf"/>
</dbReference>
<keyword evidence="2" id="KW-0805">Transcription regulation</keyword>
<dbReference type="GO" id="GO:0003700">
    <property type="term" value="F:DNA-binding transcription factor activity"/>
    <property type="evidence" value="ECO:0007669"/>
    <property type="project" value="InterPro"/>
</dbReference>
<gene>
    <name evidence="6" type="ORF">SAMN05660299_00652</name>
</gene>
<sequence>MEIRQLKTFMSIVKLGSFSQAAHFLGYTQSTVTTHIQLLERELNIALFERFGHQLMLTTDGERLYDYAEEIVKLSENAKNELENIDIPHGVITIGIPESICAYHLTQLMKEYNALYPDVNLKLKIDDSINFCYLLRKNVIDIAFFLSKTIQDSDLRSEFLWVEKIVMVAAPENPLAKLAKVTAEQLQGQKLIFTDLSNSYQIILNEYLIEKSIPLPMILELESIDMIKQFVISNLGITLLPMAAVQKEIEAGKLVILPWQGVKLNTNAYLVYHKEKYFSCAIKAFITLVKERLLK</sequence>
<feature type="domain" description="HTH lysR-type" evidence="5">
    <location>
        <begin position="1"/>
        <end position="58"/>
    </location>
</feature>
<dbReference type="AlphaFoldDB" id="A0A1G9S6L0"/>
<dbReference type="OrthoDB" id="1684752at2"/>
<evidence type="ECO:0000256" key="3">
    <source>
        <dbReference type="ARBA" id="ARBA00023125"/>
    </source>
</evidence>
<dbReference type="SUPFAM" id="SSF53850">
    <property type="entry name" value="Periplasmic binding protein-like II"/>
    <property type="match status" value="1"/>
</dbReference>
<evidence type="ECO:0000256" key="1">
    <source>
        <dbReference type="ARBA" id="ARBA00009437"/>
    </source>
</evidence>
<accession>A0A1G9S6L0</accession>
<dbReference type="PANTHER" id="PTHR30126:SF40">
    <property type="entry name" value="HTH-TYPE TRANSCRIPTIONAL REGULATOR GLTR"/>
    <property type="match status" value="1"/>
</dbReference>
<proteinExistence type="inferred from homology"/>
<dbReference type="Proteomes" id="UP000199309">
    <property type="component" value="Unassembled WGS sequence"/>
</dbReference>
<evidence type="ECO:0000256" key="2">
    <source>
        <dbReference type="ARBA" id="ARBA00023015"/>
    </source>
</evidence>
<dbReference type="GO" id="GO:0000976">
    <property type="term" value="F:transcription cis-regulatory region binding"/>
    <property type="evidence" value="ECO:0007669"/>
    <property type="project" value="TreeGrafter"/>
</dbReference>
<dbReference type="Pfam" id="PF00126">
    <property type="entry name" value="HTH_1"/>
    <property type="match status" value="1"/>
</dbReference>
<dbReference type="InterPro" id="IPR005119">
    <property type="entry name" value="LysR_subst-bd"/>
</dbReference>
<dbReference type="SUPFAM" id="SSF46785">
    <property type="entry name" value="Winged helix' DNA-binding domain"/>
    <property type="match status" value="1"/>
</dbReference>
<evidence type="ECO:0000256" key="4">
    <source>
        <dbReference type="ARBA" id="ARBA00023163"/>
    </source>
</evidence>
<evidence type="ECO:0000313" key="6">
    <source>
        <dbReference type="EMBL" id="SDM31143.1"/>
    </source>
</evidence>
<dbReference type="EMBL" id="FNHQ01000004">
    <property type="protein sequence ID" value="SDM31143.1"/>
    <property type="molecule type" value="Genomic_DNA"/>
</dbReference>
<dbReference type="STRING" id="349095.SAMN05660299_00652"/>